<dbReference type="Proteomes" id="UP001161325">
    <property type="component" value="Unassembled WGS sequence"/>
</dbReference>
<dbReference type="SMART" id="SM00388">
    <property type="entry name" value="HisKA"/>
    <property type="match status" value="1"/>
</dbReference>
<evidence type="ECO:0000259" key="6">
    <source>
        <dbReference type="PROSITE" id="PS50109"/>
    </source>
</evidence>
<dbReference type="CDD" id="cd16922">
    <property type="entry name" value="HATPase_EvgS-ArcB-TorS-like"/>
    <property type="match status" value="1"/>
</dbReference>
<dbReference type="PRINTS" id="PR00344">
    <property type="entry name" value="BCTRLSENSOR"/>
</dbReference>
<dbReference type="SUPFAM" id="SSF47384">
    <property type="entry name" value="Homodimeric domain of signal transducing histidine kinase"/>
    <property type="match status" value="1"/>
</dbReference>
<dbReference type="CDD" id="cd00082">
    <property type="entry name" value="HisKA"/>
    <property type="match status" value="1"/>
</dbReference>
<dbReference type="InterPro" id="IPR005467">
    <property type="entry name" value="His_kinase_dom"/>
</dbReference>
<sequence>MSTGAEPPRLVPPLRLVTDEPESFHPLTTRATPLLPPREAAGRRVDVWEEVDRAAAWVSDHWTASPGTAARADRRPDNAVRHALRVLCVALRGAVQDGPGGGAVVPPELPWSVSLTDLVRALRARLLQQTVTQEAAGEPSADPRALVAVLAACERLEDAARADVARVVVEQLSGARALELLVEVAHDMRSPLGSILFLVEQLRAEQGGPITAAQERQLGLVYGAAFGLTALVGDVMELARGGDRLAAGEPAPFSLAQLLEAVRGIVQPIAEEKGLTLVIGEAPAGARTGHGPAIQRVILNLVTNALKFTPAGEVELRVAAERGSRVRFTIRDTGRGIPPRVLAHLFQTFRERPEARDYAFSSAGLGLAICQKLVRAMGGELSVDSEVGRGTRFEFVLDLPHAPLV</sequence>
<dbReference type="PANTHER" id="PTHR43047">
    <property type="entry name" value="TWO-COMPONENT HISTIDINE PROTEIN KINASE"/>
    <property type="match status" value="1"/>
</dbReference>
<dbReference type="InterPro" id="IPR036890">
    <property type="entry name" value="HATPase_C_sf"/>
</dbReference>
<evidence type="ECO:0000256" key="3">
    <source>
        <dbReference type="ARBA" id="ARBA00022553"/>
    </source>
</evidence>
<protein>
    <recommendedName>
        <fullName evidence="2">histidine kinase</fullName>
        <ecNumber evidence="2">2.7.13.3</ecNumber>
    </recommendedName>
</protein>
<dbReference type="SMART" id="SM00387">
    <property type="entry name" value="HATPase_c"/>
    <property type="match status" value="1"/>
</dbReference>
<dbReference type="InterPro" id="IPR003661">
    <property type="entry name" value="HisK_dim/P_dom"/>
</dbReference>
<dbReference type="Pfam" id="PF02518">
    <property type="entry name" value="HATPase_c"/>
    <property type="match status" value="1"/>
</dbReference>
<organism evidence="7 8">
    <name type="scientific">Roseisolibacter agri</name>
    <dbReference type="NCBI Taxonomy" id="2014610"/>
    <lineage>
        <taxon>Bacteria</taxon>
        <taxon>Pseudomonadati</taxon>
        <taxon>Gemmatimonadota</taxon>
        <taxon>Gemmatimonadia</taxon>
        <taxon>Gemmatimonadales</taxon>
        <taxon>Gemmatimonadaceae</taxon>
        <taxon>Roseisolibacter</taxon>
    </lineage>
</organism>
<keyword evidence="3" id="KW-0597">Phosphoprotein</keyword>
<accession>A0AA37Q8D6</accession>
<keyword evidence="4" id="KW-0808">Transferase</keyword>
<dbReference type="InterPro" id="IPR004358">
    <property type="entry name" value="Sig_transdc_His_kin-like_C"/>
</dbReference>
<dbReference type="GO" id="GO:0000155">
    <property type="term" value="F:phosphorelay sensor kinase activity"/>
    <property type="evidence" value="ECO:0007669"/>
    <property type="project" value="InterPro"/>
</dbReference>
<dbReference type="EC" id="2.7.13.3" evidence="2"/>
<dbReference type="InterPro" id="IPR036097">
    <property type="entry name" value="HisK_dim/P_sf"/>
</dbReference>
<name>A0AA37Q8D6_9BACT</name>
<keyword evidence="5" id="KW-0418">Kinase</keyword>
<dbReference type="SUPFAM" id="SSF55874">
    <property type="entry name" value="ATPase domain of HSP90 chaperone/DNA topoisomerase II/histidine kinase"/>
    <property type="match status" value="1"/>
</dbReference>
<dbReference type="EMBL" id="BRXS01000010">
    <property type="protein sequence ID" value="GLC28474.1"/>
    <property type="molecule type" value="Genomic_DNA"/>
</dbReference>
<dbReference type="AlphaFoldDB" id="A0AA37Q8D6"/>
<dbReference type="PROSITE" id="PS50109">
    <property type="entry name" value="HIS_KIN"/>
    <property type="match status" value="1"/>
</dbReference>
<evidence type="ECO:0000256" key="5">
    <source>
        <dbReference type="ARBA" id="ARBA00022777"/>
    </source>
</evidence>
<dbReference type="Gene3D" id="1.10.287.130">
    <property type="match status" value="1"/>
</dbReference>
<comment type="catalytic activity">
    <reaction evidence="1">
        <text>ATP + protein L-histidine = ADP + protein N-phospho-L-histidine.</text>
        <dbReference type="EC" id="2.7.13.3"/>
    </reaction>
</comment>
<evidence type="ECO:0000313" key="8">
    <source>
        <dbReference type="Proteomes" id="UP001161325"/>
    </source>
</evidence>
<evidence type="ECO:0000256" key="1">
    <source>
        <dbReference type="ARBA" id="ARBA00000085"/>
    </source>
</evidence>
<evidence type="ECO:0000256" key="2">
    <source>
        <dbReference type="ARBA" id="ARBA00012438"/>
    </source>
</evidence>
<feature type="domain" description="Histidine kinase" evidence="6">
    <location>
        <begin position="183"/>
        <end position="401"/>
    </location>
</feature>
<evidence type="ECO:0000313" key="7">
    <source>
        <dbReference type="EMBL" id="GLC28474.1"/>
    </source>
</evidence>
<keyword evidence="8" id="KW-1185">Reference proteome</keyword>
<evidence type="ECO:0000256" key="4">
    <source>
        <dbReference type="ARBA" id="ARBA00022679"/>
    </source>
</evidence>
<gene>
    <name evidence="7" type="ORF">rosag_49870</name>
</gene>
<dbReference type="Gene3D" id="3.30.565.10">
    <property type="entry name" value="Histidine kinase-like ATPase, C-terminal domain"/>
    <property type="match status" value="1"/>
</dbReference>
<dbReference type="InterPro" id="IPR003594">
    <property type="entry name" value="HATPase_dom"/>
</dbReference>
<comment type="caution">
    <text evidence="7">The sequence shown here is derived from an EMBL/GenBank/DDBJ whole genome shotgun (WGS) entry which is preliminary data.</text>
</comment>
<proteinExistence type="predicted"/>
<reference evidence="7" key="1">
    <citation type="submission" date="2022-08" db="EMBL/GenBank/DDBJ databases">
        <title>Draft genome sequencing of Roseisolibacter agri AW1220.</title>
        <authorList>
            <person name="Tobiishi Y."/>
            <person name="Tonouchi A."/>
        </authorList>
    </citation>
    <scope>NUCLEOTIDE SEQUENCE</scope>
    <source>
        <strain evidence="7">AW1220</strain>
    </source>
</reference>